<dbReference type="EMBL" id="ABYK01000104">
    <property type="protein sequence ID" value="EDZ91627.1"/>
    <property type="molecule type" value="Genomic_DNA"/>
</dbReference>
<keyword evidence="2" id="KW-1185">Reference proteome</keyword>
<evidence type="ECO:0000313" key="1">
    <source>
        <dbReference type="EMBL" id="EDZ91627.1"/>
    </source>
</evidence>
<protein>
    <submittedName>
        <fullName evidence="1">Uncharacterized protein</fullName>
    </submittedName>
</protein>
<feature type="non-terminal residue" evidence="1">
    <location>
        <position position="35"/>
    </location>
</feature>
<organism evidence="1 2">
    <name type="scientific">Limnospira maxima CS-328</name>
    <dbReference type="NCBI Taxonomy" id="513049"/>
    <lineage>
        <taxon>Bacteria</taxon>
        <taxon>Bacillati</taxon>
        <taxon>Cyanobacteriota</taxon>
        <taxon>Cyanophyceae</taxon>
        <taxon>Oscillatoriophycideae</taxon>
        <taxon>Oscillatoriales</taxon>
        <taxon>Sirenicapillariaceae</taxon>
        <taxon>Limnospira</taxon>
    </lineage>
</organism>
<gene>
    <name evidence="1" type="ORF">AmaxDRAFT_5617</name>
</gene>
<evidence type="ECO:0000313" key="2">
    <source>
        <dbReference type="Proteomes" id="UP000004061"/>
    </source>
</evidence>
<dbReference type="Proteomes" id="UP000004061">
    <property type="component" value="Unassembled WGS sequence"/>
</dbReference>
<sequence>MARAVLDLIRRFTLATILEVSKVGKKIRLCYGMAR</sequence>
<dbReference type="AlphaFoldDB" id="B5WA17"/>
<accession>B5WA17</accession>
<name>B5WA17_LIMMA</name>
<comment type="caution">
    <text evidence="1">The sequence shown here is derived from an EMBL/GenBank/DDBJ whole genome shotgun (WGS) entry which is preliminary data.</text>
</comment>
<proteinExistence type="predicted"/>
<reference evidence="1 2" key="1">
    <citation type="journal article" date="2011" name="Appl. Environ. Microbiol.">
        <title>Contribution of a Sodium Ion Gradient to Energy Conservation during Fermentation in the Cyanobacterium Arthrospira (Spirulina) maxima CS-328.</title>
        <authorList>
            <person name="Carrieri D."/>
            <person name="Ananyev G."/>
            <person name="Lenz O."/>
            <person name="Bryant D.A."/>
            <person name="Dismukes G.C."/>
        </authorList>
    </citation>
    <scope>NUCLEOTIDE SEQUENCE [LARGE SCALE GENOMIC DNA]</scope>
    <source>
        <strain evidence="1 2">CS-328</strain>
    </source>
</reference>